<sequence>MTADPKSVSWVNPPSRWVAGPHHAQSLDWLEQAVHPGEERVAGLFTHPKGTGMLVALTDRRLFVLTTLATPPNMTWVWRWEELVSVRLRKGVVQRPQVVVEPVTPSRPRLPSLTVAASRQQVERFVGIAQGLVEVHPGD</sequence>
<reference evidence="1 2" key="1">
    <citation type="submission" date="2020-08" db="EMBL/GenBank/DDBJ databases">
        <title>Sequencing the genomes of 1000 actinobacteria strains.</title>
        <authorList>
            <person name="Klenk H.-P."/>
        </authorList>
    </citation>
    <scope>NUCLEOTIDE SEQUENCE [LARGE SCALE GENOMIC DNA]</scope>
    <source>
        <strain evidence="1 2">DSM 44598</strain>
    </source>
</reference>
<name>A0A840W0H5_9ACTN</name>
<evidence type="ECO:0000313" key="2">
    <source>
        <dbReference type="Proteomes" id="UP000579647"/>
    </source>
</evidence>
<accession>A0A840W0H5</accession>
<organism evidence="1 2">
    <name type="scientific">Nocardiopsis metallicus</name>
    <dbReference type="NCBI Taxonomy" id="179819"/>
    <lineage>
        <taxon>Bacteria</taxon>
        <taxon>Bacillati</taxon>
        <taxon>Actinomycetota</taxon>
        <taxon>Actinomycetes</taxon>
        <taxon>Streptosporangiales</taxon>
        <taxon>Nocardiopsidaceae</taxon>
        <taxon>Nocardiopsis</taxon>
    </lineage>
</organism>
<evidence type="ECO:0000313" key="1">
    <source>
        <dbReference type="EMBL" id="MBB5489562.1"/>
    </source>
</evidence>
<gene>
    <name evidence="1" type="ORF">HNR07_000699</name>
</gene>
<dbReference type="RefSeq" id="WP_184361834.1">
    <property type="nucleotide sequence ID" value="NZ_BAAAKM010000107.1"/>
</dbReference>
<dbReference type="EMBL" id="JACHDO010000001">
    <property type="protein sequence ID" value="MBB5489562.1"/>
    <property type="molecule type" value="Genomic_DNA"/>
</dbReference>
<dbReference type="AlphaFoldDB" id="A0A840W0H5"/>
<proteinExistence type="predicted"/>
<protein>
    <submittedName>
        <fullName evidence="1">Uncharacterized protein</fullName>
    </submittedName>
</protein>
<comment type="caution">
    <text evidence="1">The sequence shown here is derived from an EMBL/GenBank/DDBJ whole genome shotgun (WGS) entry which is preliminary data.</text>
</comment>
<dbReference type="Proteomes" id="UP000579647">
    <property type="component" value="Unassembled WGS sequence"/>
</dbReference>
<keyword evidence="2" id="KW-1185">Reference proteome</keyword>